<proteinExistence type="predicted"/>
<protein>
    <submittedName>
        <fullName evidence="1">Uncharacterized protein</fullName>
    </submittedName>
</protein>
<accession>A0A0F6B7W6</accession>
<keyword evidence="2" id="KW-1185">Reference proteome</keyword>
<evidence type="ECO:0000313" key="2">
    <source>
        <dbReference type="Proteomes" id="UP000002695"/>
    </source>
</evidence>
<dbReference type="AlphaFoldDB" id="A0A0F6B7W6"/>
<dbReference type="EMBL" id="CP001363">
    <property type="protein sequence ID" value="ACY90614.1"/>
    <property type="molecule type" value="Genomic_DNA"/>
</dbReference>
<evidence type="ECO:0000313" key="1">
    <source>
        <dbReference type="EMBL" id="ACY90614.1"/>
    </source>
</evidence>
<sequence length="37" mass="3940">MLPGTRHAAGQFCVMPSTKMKALPPCAFISPRASQAH</sequence>
<name>A0A0F6B7W6_SALT1</name>
<gene>
    <name evidence="1" type="ordered locus">STM14_4224</name>
</gene>
<dbReference type="HOGENOM" id="CLU_3348302_0_0_6"/>
<dbReference type="PATRIC" id="fig|588858.6.peg.3863"/>
<dbReference type="Proteomes" id="UP000002695">
    <property type="component" value="Chromosome"/>
</dbReference>
<dbReference type="KEGG" id="seo:STM14_4224"/>
<organism evidence="1 2">
    <name type="scientific">Salmonella typhimurium (strain 14028s / SGSC 2262)</name>
    <dbReference type="NCBI Taxonomy" id="588858"/>
    <lineage>
        <taxon>Bacteria</taxon>
        <taxon>Pseudomonadati</taxon>
        <taxon>Pseudomonadota</taxon>
        <taxon>Gammaproteobacteria</taxon>
        <taxon>Enterobacterales</taxon>
        <taxon>Enterobacteriaceae</taxon>
        <taxon>Salmonella</taxon>
    </lineage>
</organism>
<reference evidence="1 2" key="1">
    <citation type="journal article" date="2010" name="J. Bacteriol.">
        <title>Short-term signatures of evolutionary change in the Salmonella enterica serovar typhimurium 14028 genome.</title>
        <authorList>
            <person name="Jarvik T."/>
            <person name="Smillie C."/>
            <person name="Groisman E.A."/>
            <person name="Ochman H."/>
        </authorList>
    </citation>
    <scope>NUCLEOTIDE SEQUENCE [LARGE SCALE GENOMIC DNA]</scope>
    <source>
        <strain evidence="2">14028s / SGSC 2262</strain>
    </source>
</reference>